<dbReference type="HAMAP" id="MF_00041">
    <property type="entry name" value="Cys_tRNA_synth"/>
    <property type="match status" value="1"/>
</dbReference>
<evidence type="ECO:0000256" key="10">
    <source>
        <dbReference type="HAMAP-Rule" id="MF_00041"/>
    </source>
</evidence>
<evidence type="ECO:0000313" key="14">
    <source>
        <dbReference type="Proteomes" id="UP000315648"/>
    </source>
</evidence>
<dbReference type="SUPFAM" id="SSF52374">
    <property type="entry name" value="Nucleotidylyl transferase"/>
    <property type="match status" value="1"/>
</dbReference>
<evidence type="ECO:0000256" key="8">
    <source>
        <dbReference type="ARBA" id="ARBA00022917"/>
    </source>
</evidence>
<dbReference type="Gene3D" id="3.40.50.620">
    <property type="entry name" value="HUPs"/>
    <property type="match status" value="1"/>
</dbReference>
<evidence type="ECO:0000256" key="2">
    <source>
        <dbReference type="ARBA" id="ARBA00011245"/>
    </source>
</evidence>
<dbReference type="RefSeq" id="WP_144229245.1">
    <property type="nucleotide sequence ID" value="NZ_CBCRVV010000019.1"/>
</dbReference>
<protein>
    <recommendedName>
        <fullName evidence="10">Cysteine--tRNA ligase</fullName>
        <ecNumber evidence="10">6.1.1.16</ecNumber>
    </recommendedName>
    <alternativeName>
        <fullName evidence="10">Cysteinyl-tRNA synthetase</fullName>
        <shortName evidence="10">CysRS</shortName>
    </alternativeName>
</protein>
<keyword evidence="14" id="KW-1185">Reference proteome</keyword>
<comment type="subunit">
    <text evidence="2 10">Monomer.</text>
</comment>
<dbReference type="SUPFAM" id="SSF47323">
    <property type="entry name" value="Anticodon-binding domain of a subclass of class I aminoacyl-tRNA synthetases"/>
    <property type="match status" value="1"/>
</dbReference>
<dbReference type="GO" id="GO:0008270">
    <property type="term" value="F:zinc ion binding"/>
    <property type="evidence" value="ECO:0007669"/>
    <property type="project" value="UniProtKB-UniRule"/>
</dbReference>
<feature type="binding site" evidence="10">
    <location>
        <position position="245"/>
    </location>
    <ligand>
        <name>Zn(2+)</name>
        <dbReference type="ChEBI" id="CHEBI:29105"/>
    </ligand>
</feature>
<keyword evidence="9 10" id="KW-0030">Aminoacyl-tRNA synthetase</keyword>
<feature type="short sequence motif" description="'KMSKS' region" evidence="10">
    <location>
        <begin position="277"/>
        <end position="281"/>
    </location>
</feature>
<comment type="cofactor">
    <cofactor evidence="10">
        <name>Zn(2+)</name>
        <dbReference type="ChEBI" id="CHEBI:29105"/>
    </cofactor>
    <text evidence="10">Binds 1 zinc ion per subunit.</text>
</comment>
<feature type="binding site" evidence="10">
    <location>
        <position position="30"/>
    </location>
    <ligand>
        <name>Zn(2+)</name>
        <dbReference type="ChEBI" id="CHEBI:29105"/>
    </ligand>
</feature>
<evidence type="ECO:0000256" key="4">
    <source>
        <dbReference type="ARBA" id="ARBA00022723"/>
    </source>
</evidence>
<feature type="domain" description="tRNA synthetases class I catalytic" evidence="12">
    <location>
        <begin position="25"/>
        <end position="325"/>
    </location>
</feature>
<evidence type="ECO:0000256" key="1">
    <source>
        <dbReference type="ARBA" id="ARBA00005594"/>
    </source>
</evidence>
<dbReference type="InterPro" id="IPR015803">
    <property type="entry name" value="Cys-tRNA-ligase"/>
</dbReference>
<reference evidence="13 14" key="1">
    <citation type="submission" date="2019-07" db="EMBL/GenBank/DDBJ databases">
        <title>Description of 53C-WASEF.</title>
        <authorList>
            <person name="Pitt A."/>
            <person name="Hahn M.W."/>
        </authorList>
    </citation>
    <scope>NUCLEOTIDE SEQUENCE [LARGE SCALE GENOMIC DNA]</scope>
    <source>
        <strain evidence="13 14">53C-WASEF</strain>
    </source>
</reference>
<comment type="caution">
    <text evidence="13">The sequence shown here is derived from an EMBL/GenBank/DDBJ whole genome shotgun (WGS) entry which is preliminary data.</text>
</comment>
<comment type="similarity">
    <text evidence="1 10">Belongs to the class-I aminoacyl-tRNA synthetase family.</text>
</comment>
<keyword evidence="5 10" id="KW-0547">Nucleotide-binding</keyword>
<dbReference type="OrthoDB" id="9815130at2"/>
<keyword evidence="4 10" id="KW-0479">Metal-binding</keyword>
<evidence type="ECO:0000256" key="5">
    <source>
        <dbReference type="ARBA" id="ARBA00022741"/>
    </source>
</evidence>
<keyword evidence="8 10" id="KW-0648">Protein biosynthesis</keyword>
<feature type="region of interest" description="Disordered" evidence="11">
    <location>
        <begin position="166"/>
        <end position="192"/>
    </location>
</feature>
<dbReference type="Proteomes" id="UP000315648">
    <property type="component" value="Unassembled WGS sequence"/>
</dbReference>
<evidence type="ECO:0000256" key="11">
    <source>
        <dbReference type="SAM" id="MobiDB-lite"/>
    </source>
</evidence>
<dbReference type="InterPro" id="IPR032678">
    <property type="entry name" value="tRNA-synt_1_cat_dom"/>
</dbReference>
<dbReference type="Pfam" id="PF01406">
    <property type="entry name" value="tRNA-synt_1e"/>
    <property type="match status" value="1"/>
</dbReference>
<name>A0A556QQI7_9BACT</name>
<feature type="binding site" evidence="10">
    <location>
        <position position="249"/>
    </location>
    <ligand>
        <name>Zn(2+)</name>
        <dbReference type="ChEBI" id="CHEBI:29105"/>
    </ligand>
</feature>
<dbReference type="GO" id="GO:0005829">
    <property type="term" value="C:cytosol"/>
    <property type="evidence" value="ECO:0007669"/>
    <property type="project" value="TreeGrafter"/>
</dbReference>
<keyword evidence="7 10" id="KW-0067">ATP-binding</keyword>
<keyword evidence="3 10" id="KW-0436">Ligase</keyword>
<dbReference type="PANTHER" id="PTHR10890:SF3">
    <property type="entry name" value="CYSTEINE--TRNA LIGASE, CYTOPLASMIC"/>
    <property type="match status" value="1"/>
</dbReference>
<dbReference type="GO" id="GO:0006423">
    <property type="term" value="P:cysteinyl-tRNA aminoacylation"/>
    <property type="evidence" value="ECO:0007669"/>
    <property type="project" value="UniProtKB-UniRule"/>
</dbReference>
<feature type="binding site" evidence="10">
    <location>
        <position position="280"/>
    </location>
    <ligand>
        <name>ATP</name>
        <dbReference type="ChEBI" id="CHEBI:30616"/>
    </ligand>
</feature>
<sequence>MAIKLHDSLTRETRELRPAQPDGVFRFYNCGPTVYAAAHIGNFRTFVVNDLLRRLLELEFGADKIKHVRNLTDVDDKTIRRSREEGRPLADVTRQWTEKFHADCAALNCLSPHVEPAATTHIPEQIDMISILEKKGHAYRTEDGSVYFKVSSDPDYGSLSRVKERELKQAAPSNKPQTHDADEKEDGSDFALWKGHKPDDGDVFWPSPWGQGRPGWHIECSAMSKKHLGDTIDLHTGGVDLLFPHHENEIAQSECCNGTTFAHHWYHSEHLLVDGKKMSKSLGNLYTLDDLKAKGFSPAALRYALLAGHPRKQLNFTLDSLHAAEKALGTLRKYYTSIKQRAGTAIPVNESSMFALVYLSLLEDLNSPAALGELFSEIHEWAPEKVFPEQAALIVHRLDKILFALGLDLTEPVTPKADIPADIAALAEKRWAAKQSKDFAAADTLRKDLTAAGWTMLDRKDGYSLEPAKK</sequence>
<dbReference type="EMBL" id="VMBG01000001">
    <property type="protein sequence ID" value="TSJ78904.1"/>
    <property type="molecule type" value="Genomic_DNA"/>
</dbReference>
<accession>A0A556QQI7</accession>
<dbReference type="NCBIfam" id="TIGR00435">
    <property type="entry name" value="cysS"/>
    <property type="match status" value="1"/>
</dbReference>
<feature type="binding site" evidence="10">
    <location>
        <position position="220"/>
    </location>
    <ligand>
        <name>Zn(2+)</name>
        <dbReference type="ChEBI" id="CHEBI:29105"/>
    </ligand>
</feature>
<gene>
    <name evidence="10" type="primary">cysS</name>
    <name evidence="13" type="ORF">FPL22_06260</name>
</gene>
<feature type="short sequence motif" description="'HIGH' region" evidence="10">
    <location>
        <begin position="32"/>
        <end position="42"/>
    </location>
</feature>
<evidence type="ECO:0000256" key="6">
    <source>
        <dbReference type="ARBA" id="ARBA00022833"/>
    </source>
</evidence>
<dbReference type="InterPro" id="IPR024909">
    <property type="entry name" value="Cys-tRNA/MSH_ligase"/>
</dbReference>
<comment type="catalytic activity">
    <reaction evidence="10">
        <text>tRNA(Cys) + L-cysteine + ATP = L-cysteinyl-tRNA(Cys) + AMP + diphosphate</text>
        <dbReference type="Rhea" id="RHEA:17773"/>
        <dbReference type="Rhea" id="RHEA-COMP:9661"/>
        <dbReference type="Rhea" id="RHEA-COMP:9679"/>
        <dbReference type="ChEBI" id="CHEBI:30616"/>
        <dbReference type="ChEBI" id="CHEBI:33019"/>
        <dbReference type="ChEBI" id="CHEBI:35235"/>
        <dbReference type="ChEBI" id="CHEBI:78442"/>
        <dbReference type="ChEBI" id="CHEBI:78517"/>
        <dbReference type="ChEBI" id="CHEBI:456215"/>
        <dbReference type="EC" id="6.1.1.16"/>
    </reaction>
</comment>
<proteinExistence type="inferred from homology"/>
<comment type="subcellular location">
    <subcellularLocation>
        <location evidence="10">Cytoplasm</location>
    </subcellularLocation>
</comment>
<dbReference type="Gene3D" id="1.20.120.1910">
    <property type="entry name" value="Cysteine-tRNA ligase, C-terminal anti-codon recognition domain"/>
    <property type="match status" value="1"/>
</dbReference>
<keyword evidence="6 10" id="KW-0862">Zinc</keyword>
<dbReference type="EC" id="6.1.1.16" evidence="10"/>
<evidence type="ECO:0000256" key="9">
    <source>
        <dbReference type="ARBA" id="ARBA00023146"/>
    </source>
</evidence>
<dbReference type="GO" id="GO:0004817">
    <property type="term" value="F:cysteine-tRNA ligase activity"/>
    <property type="evidence" value="ECO:0007669"/>
    <property type="project" value="UniProtKB-UniRule"/>
</dbReference>
<evidence type="ECO:0000256" key="3">
    <source>
        <dbReference type="ARBA" id="ARBA00022598"/>
    </source>
</evidence>
<keyword evidence="10" id="KW-0963">Cytoplasm</keyword>
<dbReference type="AlphaFoldDB" id="A0A556QQI7"/>
<dbReference type="PANTHER" id="PTHR10890">
    <property type="entry name" value="CYSTEINYL-TRNA SYNTHETASE"/>
    <property type="match status" value="1"/>
</dbReference>
<dbReference type="PRINTS" id="PR00983">
    <property type="entry name" value="TRNASYNTHCYS"/>
</dbReference>
<evidence type="ECO:0000259" key="12">
    <source>
        <dbReference type="Pfam" id="PF01406"/>
    </source>
</evidence>
<dbReference type="GO" id="GO:0005524">
    <property type="term" value="F:ATP binding"/>
    <property type="evidence" value="ECO:0007669"/>
    <property type="project" value="UniProtKB-UniRule"/>
</dbReference>
<dbReference type="InterPro" id="IPR014729">
    <property type="entry name" value="Rossmann-like_a/b/a_fold"/>
</dbReference>
<dbReference type="CDD" id="cd00672">
    <property type="entry name" value="CysRS_core"/>
    <property type="match status" value="1"/>
</dbReference>
<evidence type="ECO:0000256" key="7">
    <source>
        <dbReference type="ARBA" id="ARBA00022840"/>
    </source>
</evidence>
<organism evidence="13 14">
    <name type="scientific">Rariglobus hedericola</name>
    <dbReference type="NCBI Taxonomy" id="2597822"/>
    <lineage>
        <taxon>Bacteria</taxon>
        <taxon>Pseudomonadati</taxon>
        <taxon>Verrucomicrobiota</taxon>
        <taxon>Opitutia</taxon>
        <taxon>Opitutales</taxon>
        <taxon>Opitutaceae</taxon>
        <taxon>Rariglobus</taxon>
    </lineage>
</organism>
<dbReference type="InterPro" id="IPR009080">
    <property type="entry name" value="tRNAsynth_Ia_anticodon-bd"/>
</dbReference>
<evidence type="ECO:0000313" key="13">
    <source>
        <dbReference type="EMBL" id="TSJ78904.1"/>
    </source>
</evidence>